<sequence length="158" mass="16523">MSPTAGTAVGFLALAHVEVDVPLSEHEQRLLEQIERALVDDDPKFASSVRSGDRRGKARRKLQLGFLLSVVGMAALIGGAVIPSVPLGALGFLVAFGGLALAVLNYRSATGVVEAGPGGPAGGSAPGRGGRAGRGGGKVRRQPLKNRLEERFRRRYDQ</sequence>
<evidence type="ECO:0000313" key="3">
    <source>
        <dbReference type="EMBL" id="SET03162.1"/>
    </source>
</evidence>
<reference evidence="4" key="1">
    <citation type="submission" date="2016-10" db="EMBL/GenBank/DDBJ databases">
        <authorList>
            <person name="Varghese N."/>
            <person name="Submissions S."/>
        </authorList>
    </citation>
    <scope>NUCLEOTIDE SEQUENCE [LARGE SCALE GENOMIC DNA]</scope>
    <source>
        <strain evidence="4">DSM 44209</strain>
    </source>
</reference>
<dbReference type="Pfam" id="PF11239">
    <property type="entry name" value="DUF3040"/>
    <property type="match status" value="1"/>
</dbReference>
<feature type="compositionally biased region" description="Gly residues" evidence="1">
    <location>
        <begin position="116"/>
        <end position="136"/>
    </location>
</feature>
<feature type="transmembrane region" description="Helical" evidence="2">
    <location>
        <begin position="88"/>
        <end position="106"/>
    </location>
</feature>
<feature type="transmembrane region" description="Helical" evidence="2">
    <location>
        <begin position="64"/>
        <end position="82"/>
    </location>
</feature>
<gene>
    <name evidence="3" type="ORF">SAMN04488546_1160</name>
</gene>
<keyword evidence="2" id="KW-0472">Membrane</keyword>
<keyword evidence="2" id="KW-1133">Transmembrane helix</keyword>
<protein>
    <recommendedName>
        <fullName evidence="5">DUF3040 domain-containing protein</fullName>
    </recommendedName>
</protein>
<proteinExistence type="predicted"/>
<evidence type="ECO:0000313" key="4">
    <source>
        <dbReference type="Proteomes" id="UP000198507"/>
    </source>
</evidence>
<dbReference type="AlphaFoldDB" id="A0A1I0B8X6"/>
<evidence type="ECO:0008006" key="5">
    <source>
        <dbReference type="Google" id="ProtNLM"/>
    </source>
</evidence>
<feature type="compositionally biased region" description="Basic and acidic residues" evidence="1">
    <location>
        <begin position="146"/>
        <end position="158"/>
    </location>
</feature>
<organism evidence="3 4">
    <name type="scientific">Geodermatophilus poikilotrophus</name>
    <dbReference type="NCBI Taxonomy" id="1333667"/>
    <lineage>
        <taxon>Bacteria</taxon>
        <taxon>Bacillati</taxon>
        <taxon>Actinomycetota</taxon>
        <taxon>Actinomycetes</taxon>
        <taxon>Geodermatophilales</taxon>
        <taxon>Geodermatophilaceae</taxon>
        <taxon>Geodermatophilus</taxon>
    </lineage>
</organism>
<accession>A0A1I0B8X6</accession>
<name>A0A1I0B8X6_9ACTN</name>
<evidence type="ECO:0000256" key="2">
    <source>
        <dbReference type="SAM" id="Phobius"/>
    </source>
</evidence>
<keyword evidence="4" id="KW-1185">Reference proteome</keyword>
<dbReference type="EMBL" id="FOIE01000002">
    <property type="protein sequence ID" value="SET03162.1"/>
    <property type="molecule type" value="Genomic_DNA"/>
</dbReference>
<dbReference type="RefSeq" id="WP_245743325.1">
    <property type="nucleotide sequence ID" value="NZ_FOIE01000002.1"/>
</dbReference>
<dbReference type="Proteomes" id="UP000198507">
    <property type="component" value="Unassembled WGS sequence"/>
</dbReference>
<keyword evidence="2" id="KW-0812">Transmembrane</keyword>
<dbReference type="InterPro" id="IPR021401">
    <property type="entry name" value="DUF3040"/>
</dbReference>
<evidence type="ECO:0000256" key="1">
    <source>
        <dbReference type="SAM" id="MobiDB-lite"/>
    </source>
</evidence>
<feature type="region of interest" description="Disordered" evidence="1">
    <location>
        <begin position="116"/>
        <end position="158"/>
    </location>
</feature>